<dbReference type="GO" id="GO:0003676">
    <property type="term" value="F:nucleic acid binding"/>
    <property type="evidence" value="ECO:0007669"/>
    <property type="project" value="InterPro"/>
</dbReference>
<feature type="region of interest" description="Disordered" evidence="4">
    <location>
        <begin position="980"/>
        <end position="1023"/>
    </location>
</feature>
<dbReference type="InterPro" id="IPR036397">
    <property type="entry name" value="RNaseH_sf"/>
</dbReference>
<dbReference type="Gene3D" id="3.30.420.10">
    <property type="entry name" value="Ribonuclease H-like superfamily/Ribonuclease H"/>
    <property type="match status" value="1"/>
</dbReference>
<dbReference type="Pfam" id="PF22936">
    <property type="entry name" value="Pol_BBD"/>
    <property type="match status" value="1"/>
</dbReference>
<dbReference type="InterPro" id="IPR057670">
    <property type="entry name" value="SH3_retrovirus"/>
</dbReference>
<dbReference type="CDD" id="cd09272">
    <property type="entry name" value="RNase_HI_RT_Ty1"/>
    <property type="match status" value="1"/>
</dbReference>
<dbReference type="InterPro" id="IPR012337">
    <property type="entry name" value="RNaseH-like_sf"/>
</dbReference>
<keyword evidence="2" id="KW-0479">Metal-binding</keyword>
<keyword evidence="2" id="KW-0863">Zinc-finger</keyword>
<evidence type="ECO:0000256" key="4">
    <source>
        <dbReference type="SAM" id="MobiDB-lite"/>
    </source>
</evidence>
<gene>
    <name evidence="7" type="ORF">Z138B04.10</name>
</gene>
<reference evidence="7" key="3">
    <citation type="journal article" date="2005" name="Genetics">
        <title>Structure and evolution of the r/b chromosomal regions in rice, maize, and sorghum.</title>
        <authorList>
            <person name="Swigonova Z."/>
            <person name="Bennetzen J.L."/>
            <person name="Messing J."/>
        </authorList>
    </citation>
    <scope>NUCLEOTIDE SEQUENCE</scope>
</reference>
<dbReference type="PANTHER" id="PTHR11439:SF483">
    <property type="entry name" value="PEPTIDE SYNTHASE GLIP-LIKE, PUTATIVE (AFU_ORTHOLOGUE AFUA_3G12920)-RELATED"/>
    <property type="match status" value="1"/>
</dbReference>
<dbReference type="GO" id="GO:0015074">
    <property type="term" value="P:DNA integration"/>
    <property type="evidence" value="ECO:0007669"/>
    <property type="project" value="InterPro"/>
</dbReference>
<accession>Q8S479</accession>
<dbReference type="Pfam" id="PF00098">
    <property type="entry name" value="zf-CCHC"/>
    <property type="match status" value="1"/>
</dbReference>
<dbReference type="SUPFAM" id="SSF56672">
    <property type="entry name" value="DNA/RNA polymerases"/>
    <property type="match status" value="1"/>
</dbReference>
<feature type="region of interest" description="Disordered" evidence="4">
    <location>
        <begin position="1"/>
        <end position="45"/>
    </location>
</feature>
<keyword evidence="1" id="KW-0645">Protease</keyword>
<evidence type="ECO:0000259" key="6">
    <source>
        <dbReference type="PROSITE" id="PS50994"/>
    </source>
</evidence>
<dbReference type="InterPro" id="IPR054722">
    <property type="entry name" value="PolX-like_BBD"/>
</dbReference>
<dbReference type="Pfam" id="PF14223">
    <property type="entry name" value="Retrotran_gag_2"/>
    <property type="match status" value="1"/>
</dbReference>
<proteinExistence type="predicted"/>
<dbReference type="PANTHER" id="PTHR11439">
    <property type="entry name" value="GAG-POL-RELATED RETROTRANSPOSON"/>
    <property type="match status" value="1"/>
</dbReference>
<dbReference type="PROSITE" id="PS50994">
    <property type="entry name" value="INTEGRASE"/>
    <property type="match status" value="1"/>
</dbReference>
<dbReference type="InterPro" id="IPR043502">
    <property type="entry name" value="DNA/RNA_pol_sf"/>
</dbReference>
<feature type="compositionally biased region" description="Basic residues" evidence="4">
    <location>
        <begin position="33"/>
        <end position="45"/>
    </location>
</feature>
<feature type="coiled-coil region" evidence="3">
    <location>
        <begin position="376"/>
        <end position="403"/>
    </location>
</feature>
<evidence type="ECO:0000256" key="2">
    <source>
        <dbReference type="PROSITE-ProRule" id="PRU00047"/>
    </source>
</evidence>
<protein>
    <submittedName>
        <fullName evidence="7">Putative pol protein</fullName>
    </submittedName>
</protein>
<dbReference type="SUPFAM" id="SSF53098">
    <property type="entry name" value="Ribonuclease H-like"/>
    <property type="match status" value="1"/>
</dbReference>
<evidence type="ECO:0000313" key="7">
    <source>
        <dbReference type="EMBL" id="AAL75483.1"/>
    </source>
</evidence>
<dbReference type="Pfam" id="PF07727">
    <property type="entry name" value="RVT_2"/>
    <property type="match status" value="1"/>
</dbReference>
<feature type="coiled-coil region" evidence="3">
    <location>
        <begin position="476"/>
        <end position="503"/>
    </location>
</feature>
<sequence>MDLKGKGVVVNEKEKESFLNDPKDDKPTDSGSGHKRKDGRKKKTRRIKEIVYYDSDESSSSQKDDDNDYEKKKTVNSNFSFEYSRILQSSNAHLLSIPLATTVLLASLCRDEYHKVSGLDNAKQIWDTLKISHEGNDVTMLTKMELVEGELGRFAMIRGEEPTQTYNRLKTLVNKIRSYGSTQWMDHDVHQDDARGDTLKVRNGRMIIKEARYVDDALNGPIQEPQTIALKATRSKEALPSKVAQVEAVGLNDEEMALIIKRFKTALRGRKDHPNKTKTKGKRSCFKCGKIGHFIANCPDNDSDQEQGNKREKKKAYKKVKGEAHLGKEWDSDCSSSDSDNEGLAATAFNKSALFPNEHHTCLMAREKKGLDRTKVDKINELIDALNDKNRLLEKQEDLLYEEHDKFVEAQKSLALEIKRNEMLSCELSTCRDSISSLKSINDDLSAKLEIANKSTSCVEHVLVCNRCKDFNVDACREHLVSISKLNDEVANLNAQLKTSKSEFDKLKFARDAYTIGRHPSIKDGLGFKREVKNLTSHKASISAKEKGKAPMASNAQKNHAFMYHDRRHSRNVYRSYDAFDSHAMIASSSSIMHDRNLARINVVHHMPRRNIVHVPRKVMNKPSTIYYACNASFAICRKDKKVYASGGSSWIIDSGCTNHMMGEKRMFSSYVKNKDPQDSIIFGDGNQGKVKGLGKIAISSEHSISNVFLVESLGYNLLSMSQLCNMGYNCLITNVDVSVFRKSDGSLAFKGVLDGKLYLVDFAKEEDKSETQGTLKRFLRRAQNEFELKVKKIRSDNGSEFKNLQVEEYLEEEGIKHEFSTPYTPQQNGVVERKNRTLIDMARTMLGEFKTPERFWTEAVSTACHAINRVYLHRLLKKTSYELLTGNKPNVSYFRVFGSKCYILVKKGRNSKFAPKAVEGFLLGYDSNTKAYRVFNKSSGLVEVSSDVVFDETNGSPREQVVDLDDVDEEDVPTAAIRTMAIGDVRPQEQKEQDQPSSSTMVHPPTQDDEQVHQEEACDQGGAQDVHVIEEEAQPAPPTQVRATIQRDHPVDQILGDISKGVTTRSRLVNFFWTLVPRPKQNVVGTKWVFRNKQDEHGVVTRNKARLVAKGCAQVAGLDFEETFAPVARLESIRILLAYVAHHSFRLFQMDVKSAFLNGPIKEEVYVEQPPGFEDERYPDHVCKLSKALYGLMQAPRAWYECLRNFLIANAFKVGKADPTLFTKTCNGDLFVCQIYVDDIIFGSTNQKSCEEFSRVMTQKFEMPMMGELSYFLGFQVKQLKDGTFISQTKYTQDLIKRFGMKDAKPAKTPMGTDGHIDLNKGGKSVDQKAYRSMIGSLLYLCASRPDIMLSVCMCARFQSDPRECHLVAVKRILRYLVATPCFGIWYPKGSTFDLIGYSDSDYAGCKVDRKSTSGTCQFLGRSLVSWSSKKQTSVALSTAEAEYVAAGQCCAQLLWMRQTLRDFGYNLNKVPLLCDNESAIRMADNPVEHSRTKHIDIRHHFLRDHQQKGDIEVFYVSTENQLADIFTKPLDESTFCRLRSEINVLDSRNLD</sequence>
<dbReference type="PROSITE" id="PS50158">
    <property type="entry name" value="ZF_CCHC"/>
    <property type="match status" value="1"/>
</dbReference>
<dbReference type="GO" id="GO:0008270">
    <property type="term" value="F:zinc ion binding"/>
    <property type="evidence" value="ECO:0007669"/>
    <property type="project" value="UniProtKB-KW"/>
</dbReference>
<dbReference type="InterPro" id="IPR001584">
    <property type="entry name" value="Integrase_cat-core"/>
</dbReference>
<dbReference type="SUPFAM" id="SSF57756">
    <property type="entry name" value="Retrovirus zinc finger-like domains"/>
    <property type="match status" value="1"/>
</dbReference>
<evidence type="ECO:0000256" key="3">
    <source>
        <dbReference type="SAM" id="Coils"/>
    </source>
</evidence>
<feature type="domain" description="Integrase catalytic" evidence="6">
    <location>
        <begin position="719"/>
        <end position="889"/>
    </location>
</feature>
<dbReference type="Pfam" id="PF25597">
    <property type="entry name" value="SH3_retrovirus"/>
    <property type="match status" value="1"/>
</dbReference>
<evidence type="ECO:0000256" key="1">
    <source>
        <dbReference type="ARBA" id="ARBA00022750"/>
    </source>
</evidence>
<dbReference type="InterPro" id="IPR013103">
    <property type="entry name" value="RVT_2"/>
</dbReference>
<dbReference type="SMART" id="SM00343">
    <property type="entry name" value="ZnF_C2HC"/>
    <property type="match status" value="1"/>
</dbReference>
<dbReference type="EMBL" id="AF466202">
    <property type="protein sequence ID" value="AAL75483.1"/>
    <property type="molecule type" value="Genomic_DNA"/>
</dbReference>
<keyword evidence="1" id="KW-0378">Hydrolase</keyword>
<evidence type="ECO:0000259" key="5">
    <source>
        <dbReference type="PROSITE" id="PS50158"/>
    </source>
</evidence>
<dbReference type="InterPro" id="IPR036875">
    <property type="entry name" value="Znf_CCHC_sf"/>
</dbReference>
<keyword evidence="2" id="KW-0862">Zinc</keyword>
<dbReference type="Gene3D" id="4.10.60.10">
    <property type="entry name" value="Zinc finger, CCHC-type"/>
    <property type="match status" value="1"/>
</dbReference>
<feature type="compositionally biased region" description="Basic and acidic residues" evidence="4">
    <location>
        <begin position="1"/>
        <end position="28"/>
    </location>
</feature>
<dbReference type="InterPro" id="IPR001878">
    <property type="entry name" value="Znf_CCHC"/>
</dbReference>
<keyword evidence="1" id="KW-0064">Aspartyl protease</keyword>
<dbReference type="GO" id="GO:0004190">
    <property type="term" value="F:aspartic-type endopeptidase activity"/>
    <property type="evidence" value="ECO:0007669"/>
    <property type="project" value="UniProtKB-KW"/>
</dbReference>
<dbReference type="Pfam" id="PF00665">
    <property type="entry name" value="rve"/>
    <property type="match status" value="1"/>
</dbReference>
<keyword evidence="3" id="KW-0175">Coiled coil</keyword>
<feature type="region of interest" description="Disordered" evidence="4">
    <location>
        <begin position="299"/>
        <end position="320"/>
    </location>
</feature>
<name>Q8S479_MAIZE</name>
<feature type="domain" description="CCHC-type" evidence="5">
    <location>
        <begin position="285"/>
        <end position="300"/>
    </location>
</feature>
<reference evidence="7" key="2">
    <citation type="journal article" date="2004" name="Genome Res.">
        <title>Gene loss and movement in the maize genome.</title>
        <authorList>
            <person name="Lai J."/>
            <person name="Ma J."/>
            <person name="Swigonova Z."/>
            <person name="Ramakrishna W."/>
            <person name="Linton E."/>
            <person name="Llaca V."/>
            <person name="Tanyolac B."/>
            <person name="Park Y.J."/>
            <person name="Jeong O.Y."/>
            <person name="Bennetzen J.L."/>
            <person name="Messing J."/>
        </authorList>
    </citation>
    <scope>NUCLEOTIDE SEQUENCE</scope>
</reference>
<organism evidence="7">
    <name type="scientific">Zea mays</name>
    <name type="common">Maize</name>
    <dbReference type="NCBI Taxonomy" id="4577"/>
    <lineage>
        <taxon>Eukaryota</taxon>
        <taxon>Viridiplantae</taxon>
        <taxon>Streptophyta</taxon>
        <taxon>Embryophyta</taxon>
        <taxon>Tracheophyta</taxon>
        <taxon>Spermatophyta</taxon>
        <taxon>Magnoliopsida</taxon>
        <taxon>Liliopsida</taxon>
        <taxon>Poales</taxon>
        <taxon>Poaceae</taxon>
        <taxon>PACMAD clade</taxon>
        <taxon>Panicoideae</taxon>
        <taxon>Andropogonodae</taxon>
        <taxon>Andropogoneae</taxon>
        <taxon>Tripsacinae</taxon>
        <taxon>Zea</taxon>
    </lineage>
</organism>
<reference evidence="7" key="1">
    <citation type="journal article" date="2004" name="Genome Res.">
        <title>Close split of sorghum and maize genome progenitors.</title>
        <authorList>
            <person name="Swigonova Z."/>
            <person name="Lai J."/>
            <person name="Ma J."/>
            <person name="Ramakrishna W."/>
            <person name="Llaca V."/>
            <person name="Bennetzen J.L."/>
            <person name="Messing J."/>
        </authorList>
    </citation>
    <scope>NUCLEOTIDE SEQUENCE</scope>
</reference>